<evidence type="ECO:0000313" key="1">
    <source>
        <dbReference type="EMBL" id="MDI9861397.1"/>
    </source>
</evidence>
<protein>
    <submittedName>
        <fullName evidence="1">Uncharacterized protein</fullName>
    </submittedName>
</protein>
<evidence type="ECO:0000313" key="2">
    <source>
        <dbReference type="Proteomes" id="UP001236507"/>
    </source>
</evidence>
<keyword evidence="2" id="KW-1185">Reference proteome</keyword>
<dbReference type="RefSeq" id="WP_095166918.1">
    <property type="nucleotide sequence ID" value="NZ_JASHIF010000019.1"/>
</dbReference>
<dbReference type="EMBL" id="JASHIF010000019">
    <property type="protein sequence ID" value="MDI9861397.1"/>
    <property type="molecule type" value="Genomic_DNA"/>
</dbReference>
<gene>
    <name evidence="1" type="ORF">QM524_19410</name>
</gene>
<organism evidence="1 2">
    <name type="scientific">Flectobacillus roseus</name>
    <dbReference type="NCBI Taxonomy" id="502259"/>
    <lineage>
        <taxon>Bacteria</taxon>
        <taxon>Pseudomonadati</taxon>
        <taxon>Bacteroidota</taxon>
        <taxon>Cytophagia</taxon>
        <taxon>Cytophagales</taxon>
        <taxon>Flectobacillaceae</taxon>
        <taxon>Flectobacillus</taxon>
    </lineage>
</organism>
<dbReference type="Proteomes" id="UP001236507">
    <property type="component" value="Unassembled WGS sequence"/>
</dbReference>
<accession>A0ABT6YCS9</accession>
<comment type="caution">
    <text evidence="1">The sequence shown here is derived from an EMBL/GenBank/DDBJ whole genome shotgun (WGS) entry which is preliminary data.</text>
</comment>
<proteinExistence type="predicted"/>
<name>A0ABT6YCS9_9BACT</name>
<reference evidence="1 2" key="1">
    <citation type="submission" date="2023-05" db="EMBL/GenBank/DDBJ databases">
        <title>Novel species of genus Flectobacillus isolated from stream in China.</title>
        <authorList>
            <person name="Lu H."/>
        </authorList>
    </citation>
    <scope>NUCLEOTIDE SEQUENCE [LARGE SCALE GENOMIC DNA]</scope>
    <source>
        <strain evidence="1 2">KCTC 42575</strain>
    </source>
</reference>
<sequence>MKQQTIYEVAVISIGSLNAVRTKEPVLNYFSNLQKCLDHLLGALAVHGWESKMNYTAVYRNLKAKGKYVAEFSFAGNKIFKIVITARTINPSISTLGIEDKPDSKK</sequence>